<dbReference type="GO" id="GO:0005912">
    <property type="term" value="C:adherens junction"/>
    <property type="evidence" value="ECO:0007669"/>
    <property type="project" value="TreeGrafter"/>
</dbReference>
<dbReference type="InterPro" id="IPR039808">
    <property type="entry name" value="Cadherin"/>
</dbReference>
<comment type="caution">
    <text evidence="15">The sequence shown here is derived from an EMBL/GenBank/DDBJ whole genome shotgun (WGS) entry which is preliminary data.</text>
</comment>
<evidence type="ECO:0000256" key="7">
    <source>
        <dbReference type="ARBA" id="ARBA00022989"/>
    </source>
</evidence>
<dbReference type="InterPro" id="IPR020894">
    <property type="entry name" value="Cadherin_CS"/>
</dbReference>
<keyword evidence="3" id="KW-0732">Signal</keyword>
<dbReference type="GO" id="GO:0044331">
    <property type="term" value="P:cell-cell adhesion mediated by cadherin"/>
    <property type="evidence" value="ECO:0007669"/>
    <property type="project" value="TreeGrafter"/>
</dbReference>
<dbReference type="Gene3D" id="2.60.40.60">
    <property type="entry name" value="Cadherins"/>
    <property type="match status" value="2"/>
</dbReference>
<keyword evidence="6" id="KW-0130">Cell adhesion</keyword>
<dbReference type="PANTHER" id="PTHR24027">
    <property type="entry name" value="CADHERIN-23"/>
    <property type="match status" value="1"/>
</dbReference>
<evidence type="ECO:0000256" key="2">
    <source>
        <dbReference type="ARBA" id="ARBA00022692"/>
    </source>
</evidence>
<reference evidence="15 16" key="1">
    <citation type="journal article" date="2020" name="Nature">
        <title>Six reference-quality genomes reveal evolution of bat adaptations.</title>
        <authorList>
            <person name="Jebb D."/>
            <person name="Huang Z."/>
            <person name="Pippel M."/>
            <person name="Hughes G.M."/>
            <person name="Lavrichenko K."/>
            <person name="Devanna P."/>
            <person name="Winkler S."/>
            <person name="Jermiin L.S."/>
            <person name="Skirmuntt E.C."/>
            <person name="Katzourakis A."/>
            <person name="Burkitt-Gray L."/>
            <person name="Ray D.A."/>
            <person name="Sullivan K.A.M."/>
            <person name="Roscito J.G."/>
            <person name="Kirilenko B.M."/>
            <person name="Davalos L.M."/>
            <person name="Corthals A.P."/>
            <person name="Power M.L."/>
            <person name="Jones G."/>
            <person name="Ransome R.D."/>
            <person name="Dechmann D.K.N."/>
            <person name="Locatelli A.G."/>
            <person name="Puechmaille S.J."/>
            <person name="Fedrigo O."/>
            <person name="Jarvis E.D."/>
            <person name="Hiller M."/>
            <person name="Vernes S.C."/>
            <person name="Myers E.W."/>
            <person name="Teeling E.C."/>
        </authorList>
    </citation>
    <scope>NUCLEOTIDE SEQUENCE [LARGE SCALE GENOMIC DNA]</scope>
    <source>
        <strain evidence="15">Bat1K_MPI-CBG_1</strain>
    </source>
</reference>
<evidence type="ECO:0000256" key="13">
    <source>
        <dbReference type="PROSITE-ProRule" id="PRU00043"/>
    </source>
</evidence>
<evidence type="ECO:0000256" key="5">
    <source>
        <dbReference type="ARBA" id="ARBA00022837"/>
    </source>
</evidence>
<dbReference type="PRINTS" id="PR00205">
    <property type="entry name" value="CADHERIN"/>
</dbReference>
<keyword evidence="8" id="KW-0472">Membrane</keyword>
<evidence type="ECO:0000256" key="8">
    <source>
        <dbReference type="ARBA" id="ARBA00023136"/>
    </source>
</evidence>
<dbReference type="GO" id="GO:0016477">
    <property type="term" value="P:cell migration"/>
    <property type="evidence" value="ECO:0007669"/>
    <property type="project" value="TreeGrafter"/>
</dbReference>
<evidence type="ECO:0000256" key="1">
    <source>
        <dbReference type="ARBA" id="ARBA00004167"/>
    </source>
</evidence>
<keyword evidence="9" id="KW-0675">Receptor</keyword>
<evidence type="ECO:0000256" key="4">
    <source>
        <dbReference type="ARBA" id="ARBA00022737"/>
    </source>
</evidence>
<dbReference type="EMBL" id="JABVXQ010000005">
    <property type="protein sequence ID" value="KAF6107934.1"/>
    <property type="molecule type" value="Genomic_DNA"/>
</dbReference>
<evidence type="ECO:0000256" key="9">
    <source>
        <dbReference type="ARBA" id="ARBA00023170"/>
    </source>
</evidence>
<dbReference type="InterPro" id="IPR002126">
    <property type="entry name" value="Cadherin-like_dom"/>
</dbReference>
<evidence type="ECO:0000256" key="12">
    <source>
        <dbReference type="ARBA" id="ARBA00044335"/>
    </source>
</evidence>
<dbReference type="GO" id="GO:0007156">
    <property type="term" value="P:homophilic cell adhesion via plasma membrane adhesion molecules"/>
    <property type="evidence" value="ECO:0007669"/>
    <property type="project" value="InterPro"/>
</dbReference>
<proteinExistence type="predicted"/>
<gene>
    <name evidence="15" type="ORF">HJG60_002515</name>
</gene>
<protein>
    <recommendedName>
        <fullName evidence="10">Cadherin-related family member 1</fullName>
    </recommendedName>
    <alternativeName>
        <fullName evidence="11">Photoreceptor cadherin</fullName>
    </alternativeName>
    <alternativeName>
        <fullName evidence="12">Protocadherin-21</fullName>
    </alternativeName>
</protein>
<accession>A0A834A970</accession>
<dbReference type="Proteomes" id="UP000664940">
    <property type="component" value="Unassembled WGS sequence"/>
</dbReference>
<evidence type="ECO:0000313" key="15">
    <source>
        <dbReference type="EMBL" id="KAF6107934.1"/>
    </source>
</evidence>
<organism evidence="15 16">
    <name type="scientific">Phyllostomus discolor</name>
    <name type="common">pale spear-nosed bat</name>
    <dbReference type="NCBI Taxonomy" id="89673"/>
    <lineage>
        <taxon>Eukaryota</taxon>
        <taxon>Metazoa</taxon>
        <taxon>Chordata</taxon>
        <taxon>Craniata</taxon>
        <taxon>Vertebrata</taxon>
        <taxon>Euteleostomi</taxon>
        <taxon>Mammalia</taxon>
        <taxon>Eutheria</taxon>
        <taxon>Laurasiatheria</taxon>
        <taxon>Chiroptera</taxon>
        <taxon>Yangochiroptera</taxon>
        <taxon>Phyllostomidae</taxon>
        <taxon>Phyllostominae</taxon>
        <taxon>Phyllostomus</taxon>
    </lineage>
</organism>
<dbReference type="PROSITE" id="PS00232">
    <property type="entry name" value="CADHERIN_1"/>
    <property type="match status" value="1"/>
</dbReference>
<dbReference type="PANTHER" id="PTHR24027:SF413">
    <property type="entry name" value="CADHERIN RELATED FAMILY MEMBER 1"/>
    <property type="match status" value="1"/>
</dbReference>
<keyword evidence="5 13" id="KW-0106">Calcium</keyword>
<name>A0A834A970_9CHIR</name>
<comment type="subcellular location">
    <subcellularLocation>
        <location evidence="1">Membrane</location>
        <topology evidence="1">Single-pass membrane protein</topology>
    </subcellularLocation>
</comment>
<evidence type="ECO:0000256" key="10">
    <source>
        <dbReference type="ARBA" id="ARBA00044073"/>
    </source>
</evidence>
<dbReference type="GO" id="GO:0016342">
    <property type="term" value="C:catenin complex"/>
    <property type="evidence" value="ECO:0007669"/>
    <property type="project" value="TreeGrafter"/>
</dbReference>
<evidence type="ECO:0000259" key="14">
    <source>
        <dbReference type="PROSITE" id="PS50268"/>
    </source>
</evidence>
<dbReference type="GO" id="GO:0007043">
    <property type="term" value="P:cell-cell junction assembly"/>
    <property type="evidence" value="ECO:0007669"/>
    <property type="project" value="TreeGrafter"/>
</dbReference>
<dbReference type="InterPro" id="IPR015919">
    <property type="entry name" value="Cadherin-like_sf"/>
</dbReference>
<dbReference type="FunFam" id="2.60.40.60:FF:000111">
    <property type="entry name" value="Cadherin-related family member 1"/>
    <property type="match status" value="1"/>
</dbReference>
<dbReference type="CDD" id="cd11304">
    <property type="entry name" value="Cadherin_repeat"/>
    <property type="match status" value="1"/>
</dbReference>
<dbReference type="GO" id="GO:0000902">
    <property type="term" value="P:cell morphogenesis"/>
    <property type="evidence" value="ECO:0007669"/>
    <property type="project" value="TreeGrafter"/>
</dbReference>
<dbReference type="GO" id="GO:0045296">
    <property type="term" value="F:cadherin binding"/>
    <property type="evidence" value="ECO:0007669"/>
    <property type="project" value="TreeGrafter"/>
</dbReference>
<dbReference type="PROSITE" id="PS50268">
    <property type="entry name" value="CADHERIN_2"/>
    <property type="match status" value="1"/>
</dbReference>
<evidence type="ECO:0000256" key="11">
    <source>
        <dbReference type="ARBA" id="ARBA00044253"/>
    </source>
</evidence>
<keyword evidence="4" id="KW-0677">Repeat</keyword>
<dbReference type="AlphaFoldDB" id="A0A834A970"/>
<keyword evidence="2" id="KW-0812">Transmembrane</keyword>
<dbReference type="GO" id="GO:0034332">
    <property type="term" value="P:adherens junction organization"/>
    <property type="evidence" value="ECO:0007669"/>
    <property type="project" value="TreeGrafter"/>
</dbReference>
<dbReference type="GO" id="GO:0016339">
    <property type="term" value="P:calcium-dependent cell-cell adhesion via plasma membrane cell adhesion molecules"/>
    <property type="evidence" value="ECO:0007669"/>
    <property type="project" value="TreeGrafter"/>
</dbReference>
<evidence type="ECO:0000313" key="16">
    <source>
        <dbReference type="Proteomes" id="UP000664940"/>
    </source>
</evidence>
<evidence type="ECO:0000256" key="3">
    <source>
        <dbReference type="ARBA" id="ARBA00022729"/>
    </source>
</evidence>
<evidence type="ECO:0000256" key="6">
    <source>
        <dbReference type="ARBA" id="ARBA00022889"/>
    </source>
</evidence>
<keyword evidence="7" id="KW-1133">Transmembrane helix</keyword>
<sequence>MYEHPPQGEILRGLKITVNDSDQGANAKFNLRMVGPGGIFRVVPQTVLNEAQVTIIVENSAAIDFEKFKLLTFKLLAIEVSTPEKFSSTADVLIQLLDTNDNVPKFTSHYYIARIPENAPGGSNVVAVTVGWGLAQGLRVGLGTTKGNLIKSDKPGFQFELPILISLCLDTLPVLMEPPFFLYKGDNNTSKDYKGNISVNFKLKT</sequence>
<dbReference type="GO" id="GO:0005509">
    <property type="term" value="F:calcium ion binding"/>
    <property type="evidence" value="ECO:0007669"/>
    <property type="project" value="UniProtKB-UniRule"/>
</dbReference>
<dbReference type="GO" id="GO:0008013">
    <property type="term" value="F:beta-catenin binding"/>
    <property type="evidence" value="ECO:0007669"/>
    <property type="project" value="TreeGrafter"/>
</dbReference>
<dbReference type="SUPFAM" id="SSF49313">
    <property type="entry name" value="Cadherin-like"/>
    <property type="match status" value="1"/>
</dbReference>
<dbReference type="SMART" id="SM00112">
    <property type="entry name" value="CA"/>
    <property type="match status" value="1"/>
</dbReference>
<feature type="domain" description="Cadherin" evidence="14">
    <location>
        <begin position="3"/>
        <end position="106"/>
    </location>
</feature>